<evidence type="ECO:0000313" key="1">
    <source>
        <dbReference type="EMBL" id="MFB9575866.1"/>
    </source>
</evidence>
<protein>
    <submittedName>
        <fullName evidence="1">Uncharacterized protein</fullName>
    </submittedName>
</protein>
<reference evidence="1 2" key="1">
    <citation type="submission" date="2024-09" db="EMBL/GenBank/DDBJ databases">
        <authorList>
            <person name="Sun Q."/>
            <person name="Mori K."/>
        </authorList>
    </citation>
    <scope>NUCLEOTIDE SEQUENCE [LARGE SCALE GENOMIC DNA]</scope>
    <source>
        <strain evidence="1 2">JCM 3331</strain>
    </source>
</reference>
<keyword evidence="2" id="KW-1185">Reference proteome</keyword>
<dbReference type="EMBL" id="JBHMCG010000115">
    <property type="protein sequence ID" value="MFB9575866.1"/>
    <property type="molecule type" value="Genomic_DNA"/>
</dbReference>
<organism evidence="1 2">
    <name type="scientific">Streptomyces yanii</name>
    <dbReference type="NCBI Taxonomy" id="78510"/>
    <lineage>
        <taxon>Bacteria</taxon>
        <taxon>Bacillati</taxon>
        <taxon>Actinomycetota</taxon>
        <taxon>Actinomycetes</taxon>
        <taxon>Kitasatosporales</taxon>
        <taxon>Streptomycetaceae</taxon>
        <taxon>Streptomyces</taxon>
    </lineage>
</organism>
<gene>
    <name evidence="1" type="ORF">ACFFTL_27180</name>
</gene>
<sequence>MPVEQRPDRASDLNNLWNADDVRFDHRDPGPPTGGHFAFRTALGHFRISDFKVSELAVRRRSPSADPGVVGAFSGINL</sequence>
<comment type="caution">
    <text evidence="1">The sequence shown here is derived from an EMBL/GenBank/DDBJ whole genome shotgun (WGS) entry which is preliminary data.</text>
</comment>
<evidence type="ECO:0000313" key="2">
    <source>
        <dbReference type="Proteomes" id="UP001589710"/>
    </source>
</evidence>
<name>A0ABV5RFL4_9ACTN</name>
<dbReference type="RefSeq" id="WP_345513919.1">
    <property type="nucleotide sequence ID" value="NZ_BAAAXD010000027.1"/>
</dbReference>
<accession>A0ABV5RFL4</accession>
<dbReference type="Proteomes" id="UP001589710">
    <property type="component" value="Unassembled WGS sequence"/>
</dbReference>
<proteinExistence type="predicted"/>